<proteinExistence type="predicted"/>
<accession>A6G2G9</accession>
<keyword evidence="2" id="KW-0732">Signal</keyword>
<dbReference type="PROSITE" id="PS51257">
    <property type="entry name" value="PROKAR_LIPOPROTEIN"/>
    <property type="match status" value="1"/>
</dbReference>
<name>A6G2G9_9BACT</name>
<feature type="compositionally biased region" description="Low complexity" evidence="1">
    <location>
        <begin position="27"/>
        <end position="41"/>
    </location>
</feature>
<feature type="signal peptide" evidence="2">
    <location>
        <begin position="1"/>
        <end position="17"/>
    </location>
</feature>
<dbReference type="EMBL" id="ABCS01000015">
    <property type="protein sequence ID" value="EDM79906.1"/>
    <property type="molecule type" value="Genomic_DNA"/>
</dbReference>
<protein>
    <recommendedName>
        <fullName evidence="5">Lipoprotein</fullName>
    </recommendedName>
</protein>
<dbReference type="AlphaFoldDB" id="A6G2G9"/>
<gene>
    <name evidence="3" type="ORF">PPSIR1_22731</name>
</gene>
<dbReference type="RefSeq" id="WP_006970918.1">
    <property type="nucleotide sequence ID" value="NZ_ABCS01000015.1"/>
</dbReference>
<sequence>MLRPRALSSAFVLAALACTGCGERDSPAPATPDTATPSTIAEPDAPAPALQWRGPNRYDLRLGELTVGAGLKVPGAPWTERYAGARAQLESPAGSALTLTLEPGAVREPARSGHHEHAVGAAAPHRVVCAFSLAPEEAGLLDALTRECAELSIEFEPDPRVSWAIELEPAVVSMAQRDELSIRYRVTNDGDATLDASAYGLQWKLDGEDSMVLGMAFGNGLRDGRWAALPPGASVDDRRVGLELADAPGEYTITLHHLDHEVARATLKVTP</sequence>
<evidence type="ECO:0000256" key="2">
    <source>
        <dbReference type="SAM" id="SignalP"/>
    </source>
</evidence>
<organism evidence="3 4">
    <name type="scientific">Plesiocystis pacifica SIR-1</name>
    <dbReference type="NCBI Taxonomy" id="391625"/>
    <lineage>
        <taxon>Bacteria</taxon>
        <taxon>Pseudomonadati</taxon>
        <taxon>Myxococcota</taxon>
        <taxon>Polyangia</taxon>
        <taxon>Nannocystales</taxon>
        <taxon>Nannocystaceae</taxon>
        <taxon>Plesiocystis</taxon>
    </lineage>
</organism>
<keyword evidence="4" id="KW-1185">Reference proteome</keyword>
<dbReference type="Proteomes" id="UP000005801">
    <property type="component" value="Unassembled WGS sequence"/>
</dbReference>
<evidence type="ECO:0000313" key="3">
    <source>
        <dbReference type="EMBL" id="EDM79906.1"/>
    </source>
</evidence>
<evidence type="ECO:0000313" key="4">
    <source>
        <dbReference type="Proteomes" id="UP000005801"/>
    </source>
</evidence>
<evidence type="ECO:0008006" key="5">
    <source>
        <dbReference type="Google" id="ProtNLM"/>
    </source>
</evidence>
<reference evidence="3 4" key="1">
    <citation type="submission" date="2007-06" db="EMBL/GenBank/DDBJ databases">
        <authorList>
            <person name="Shimkets L."/>
            <person name="Ferriera S."/>
            <person name="Johnson J."/>
            <person name="Kravitz S."/>
            <person name="Beeson K."/>
            <person name="Sutton G."/>
            <person name="Rogers Y.-H."/>
            <person name="Friedman R."/>
            <person name="Frazier M."/>
            <person name="Venter J.C."/>
        </authorList>
    </citation>
    <scope>NUCLEOTIDE SEQUENCE [LARGE SCALE GENOMIC DNA]</scope>
    <source>
        <strain evidence="3 4">SIR-1</strain>
    </source>
</reference>
<feature type="region of interest" description="Disordered" evidence="1">
    <location>
        <begin position="22"/>
        <end position="51"/>
    </location>
</feature>
<feature type="chain" id="PRO_5002697080" description="Lipoprotein" evidence="2">
    <location>
        <begin position="18"/>
        <end position="271"/>
    </location>
</feature>
<comment type="caution">
    <text evidence="3">The sequence shown here is derived from an EMBL/GenBank/DDBJ whole genome shotgun (WGS) entry which is preliminary data.</text>
</comment>
<evidence type="ECO:0000256" key="1">
    <source>
        <dbReference type="SAM" id="MobiDB-lite"/>
    </source>
</evidence>